<keyword evidence="2" id="KW-0813">Transport</keyword>
<evidence type="ECO:0000256" key="1">
    <source>
        <dbReference type="ARBA" id="ARBA00008390"/>
    </source>
</evidence>
<evidence type="ECO:0000313" key="4">
    <source>
        <dbReference type="EnsemblMetazoa" id="PPA43027.1"/>
    </source>
</evidence>
<protein>
    <submittedName>
        <fullName evidence="4">Uncharacterized protein</fullName>
    </submittedName>
</protein>
<accession>A0A2A6B3C2</accession>
<dbReference type="Proteomes" id="UP000005239">
    <property type="component" value="Unassembled WGS sequence"/>
</dbReference>
<gene>
    <name evidence="4" type="primary">WBGene00281396</name>
</gene>
<accession>A0A8R1Z559</accession>
<proteinExistence type="inferred from homology"/>
<keyword evidence="5" id="KW-1185">Reference proteome</keyword>
<dbReference type="GO" id="GO:0008289">
    <property type="term" value="F:lipid binding"/>
    <property type="evidence" value="ECO:0007669"/>
    <property type="project" value="UniProtKB-KW"/>
</dbReference>
<dbReference type="PANTHER" id="PTHR22725">
    <property type="entry name" value="FATTY ACID-BINDING PROTEIN HOMOLOG 1-RELATED-RELATED"/>
    <property type="match status" value="1"/>
</dbReference>
<dbReference type="InterPro" id="IPR012674">
    <property type="entry name" value="Calycin"/>
</dbReference>
<evidence type="ECO:0000256" key="3">
    <source>
        <dbReference type="ARBA" id="ARBA00023121"/>
    </source>
</evidence>
<dbReference type="InterPro" id="IPR040094">
    <property type="entry name" value="Lbp1-4"/>
</dbReference>
<comment type="similarity">
    <text evidence="1">Belongs to the calycin superfamily. Fatty-acid binding protein (FABP) family.</text>
</comment>
<organism evidence="4 5">
    <name type="scientific">Pristionchus pacificus</name>
    <name type="common">Parasitic nematode worm</name>
    <dbReference type="NCBI Taxonomy" id="54126"/>
    <lineage>
        <taxon>Eukaryota</taxon>
        <taxon>Metazoa</taxon>
        <taxon>Ecdysozoa</taxon>
        <taxon>Nematoda</taxon>
        <taxon>Chromadorea</taxon>
        <taxon>Rhabditida</taxon>
        <taxon>Rhabditina</taxon>
        <taxon>Diplogasteromorpha</taxon>
        <taxon>Diplogasteroidea</taxon>
        <taxon>Neodiplogasteridae</taxon>
        <taxon>Pristionchus</taxon>
    </lineage>
</organism>
<sequence>MRLFFVISMWIALAGHNSFNYDFLTILKNVQVKNIALGRSIEAEAMNTRMANVNVKDDDMEAIFNYMVDGDTLVLTLRSEGAVTKQYFKRQLK</sequence>
<reference evidence="5" key="1">
    <citation type="journal article" date="2008" name="Nat. Genet.">
        <title>The Pristionchus pacificus genome provides a unique perspective on nematode lifestyle and parasitism.</title>
        <authorList>
            <person name="Dieterich C."/>
            <person name="Clifton S.W."/>
            <person name="Schuster L.N."/>
            <person name="Chinwalla A."/>
            <person name="Delehaunty K."/>
            <person name="Dinkelacker I."/>
            <person name="Fulton L."/>
            <person name="Fulton R."/>
            <person name="Godfrey J."/>
            <person name="Minx P."/>
            <person name="Mitreva M."/>
            <person name="Roeseler W."/>
            <person name="Tian H."/>
            <person name="Witte H."/>
            <person name="Yang S.P."/>
            <person name="Wilson R.K."/>
            <person name="Sommer R.J."/>
        </authorList>
    </citation>
    <scope>NUCLEOTIDE SEQUENCE [LARGE SCALE GENOMIC DNA]</scope>
    <source>
        <strain evidence="5">PS312</strain>
    </source>
</reference>
<name>A0A2A6B3C2_PRIPA</name>
<reference evidence="4" key="2">
    <citation type="submission" date="2022-06" db="UniProtKB">
        <authorList>
            <consortium name="EnsemblMetazoa"/>
        </authorList>
    </citation>
    <scope>IDENTIFICATION</scope>
    <source>
        <strain evidence="4">PS312</strain>
    </source>
</reference>
<dbReference type="Gene3D" id="2.40.128.20">
    <property type="match status" value="1"/>
</dbReference>
<dbReference type="SUPFAM" id="SSF50814">
    <property type="entry name" value="Lipocalins"/>
    <property type="match status" value="1"/>
</dbReference>
<dbReference type="AlphaFoldDB" id="A0A2A6B3C2"/>
<evidence type="ECO:0000256" key="2">
    <source>
        <dbReference type="ARBA" id="ARBA00022448"/>
    </source>
</evidence>
<keyword evidence="3" id="KW-0446">Lipid-binding</keyword>
<dbReference type="PANTHER" id="PTHR22725:SF2">
    <property type="entry name" value="FATTY ACID-BINDING PROTEIN HOMOLOG 1-RELATED"/>
    <property type="match status" value="1"/>
</dbReference>
<evidence type="ECO:0000313" key="5">
    <source>
        <dbReference type="Proteomes" id="UP000005239"/>
    </source>
</evidence>
<dbReference type="EnsemblMetazoa" id="PPA43027.1">
    <property type="protein sequence ID" value="PPA43027.1"/>
    <property type="gene ID" value="WBGene00281396"/>
</dbReference>